<dbReference type="InterPro" id="IPR011009">
    <property type="entry name" value="Kinase-like_dom_sf"/>
</dbReference>
<comment type="caution">
    <text evidence="1">The sequence shown here is derived from an EMBL/GenBank/DDBJ whole genome shotgun (WGS) entry which is preliminary data.</text>
</comment>
<accession>A0AAD5YE79</accession>
<sequence length="339" mass="39116">MSNTPAIAANSSRPRWRAATDEELCVIMPYEAWWRDHYELLLSHGYQLRPRLRPGWVPSWTTNGQTIWDCEDSLFIMATKHNVVDAVRTSNGDQVLIKKIKTGSNELRIGLYLSSPELKEDPRNHCVPILDHFQDEEDETVSFLVMPLLRKFDSPKFGSVNELLDFGDQLFEGVAHRYPLTVAPDIMTTHDLVSRDCADFNIMMDGTSMYPVGLDCRDKEVPELSLTVPYNPFKTDIFIIGNLLKKEFVCKYSNVDFLIPLILVLTDKDPNKRPNAFEAQILWNFVRDSVSIVNRYWRLREREDNGYLSTAMWDAVSFARRTVRLSQWAPRLDDHLGGL</sequence>
<dbReference type="Proteomes" id="UP001212997">
    <property type="component" value="Unassembled WGS sequence"/>
</dbReference>
<dbReference type="SUPFAM" id="SSF56112">
    <property type="entry name" value="Protein kinase-like (PK-like)"/>
    <property type="match status" value="1"/>
</dbReference>
<dbReference type="AlphaFoldDB" id="A0AAD5YE79"/>
<evidence type="ECO:0000313" key="1">
    <source>
        <dbReference type="EMBL" id="KAJ3477451.1"/>
    </source>
</evidence>
<name>A0AAD5YE79_9APHY</name>
<reference evidence="1" key="1">
    <citation type="submission" date="2022-07" db="EMBL/GenBank/DDBJ databases">
        <title>Genome Sequence of Physisporinus lineatus.</title>
        <authorList>
            <person name="Buettner E."/>
        </authorList>
    </citation>
    <scope>NUCLEOTIDE SEQUENCE</scope>
    <source>
        <strain evidence="1">VT162</strain>
    </source>
</reference>
<evidence type="ECO:0000313" key="2">
    <source>
        <dbReference type="Proteomes" id="UP001212997"/>
    </source>
</evidence>
<keyword evidence="2" id="KW-1185">Reference proteome</keyword>
<proteinExistence type="predicted"/>
<organism evidence="1 2">
    <name type="scientific">Meripilus lineatus</name>
    <dbReference type="NCBI Taxonomy" id="2056292"/>
    <lineage>
        <taxon>Eukaryota</taxon>
        <taxon>Fungi</taxon>
        <taxon>Dikarya</taxon>
        <taxon>Basidiomycota</taxon>
        <taxon>Agaricomycotina</taxon>
        <taxon>Agaricomycetes</taxon>
        <taxon>Polyporales</taxon>
        <taxon>Meripilaceae</taxon>
        <taxon>Meripilus</taxon>
    </lineage>
</organism>
<gene>
    <name evidence="1" type="ORF">NLI96_g10454</name>
</gene>
<dbReference type="EMBL" id="JANAWD010000593">
    <property type="protein sequence ID" value="KAJ3477451.1"/>
    <property type="molecule type" value="Genomic_DNA"/>
</dbReference>
<protein>
    <submittedName>
        <fullName evidence="1">Uncharacterized protein</fullName>
    </submittedName>
</protein>